<organism evidence="3 4">
    <name type="scientific">Maudiozyma exigua</name>
    <name type="common">Yeast</name>
    <name type="synonym">Kazachstania exigua</name>
    <dbReference type="NCBI Taxonomy" id="34358"/>
    <lineage>
        <taxon>Eukaryota</taxon>
        <taxon>Fungi</taxon>
        <taxon>Dikarya</taxon>
        <taxon>Ascomycota</taxon>
        <taxon>Saccharomycotina</taxon>
        <taxon>Saccharomycetes</taxon>
        <taxon>Saccharomycetales</taxon>
        <taxon>Saccharomycetaceae</taxon>
        <taxon>Maudiozyma</taxon>
    </lineage>
</organism>
<feature type="compositionally biased region" description="Polar residues" evidence="1">
    <location>
        <begin position="506"/>
        <end position="521"/>
    </location>
</feature>
<dbReference type="Pfam" id="PF08550">
    <property type="entry name" value="GATA_AreA"/>
    <property type="match status" value="1"/>
</dbReference>
<dbReference type="GO" id="GO:0005737">
    <property type="term" value="C:cytoplasm"/>
    <property type="evidence" value="ECO:0007669"/>
    <property type="project" value="TreeGrafter"/>
</dbReference>
<evidence type="ECO:0000313" key="4">
    <source>
        <dbReference type="Proteomes" id="UP000750334"/>
    </source>
</evidence>
<dbReference type="PANTHER" id="PTHR28014:SF1">
    <property type="entry name" value="NEGATIVE REGULATOR OF RAS-CAMP PATHWAY"/>
    <property type="match status" value="1"/>
</dbReference>
<dbReference type="GO" id="GO:0000122">
    <property type="term" value="P:negative regulation of transcription by RNA polymerase II"/>
    <property type="evidence" value="ECO:0007669"/>
    <property type="project" value="TreeGrafter"/>
</dbReference>
<dbReference type="GO" id="GO:0031930">
    <property type="term" value="P:mitochondria-nucleus signaling pathway"/>
    <property type="evidence" value="ECO:0007669"/>
    <property type="project" value="TreeGrafter"/>
</dbReference>
<feature type="compositionally biased region" description="Low complexity" evidence="1">
    <location>
        <begin position="207"/>
        <end position="221"/>
    </location>
</feature>
<proteinExistence type="predicted"/>
<feature type="compositionally biased region" description="Basic and acidic residues" evidence="1">
    <location>
        <begin position="494"/>
        <end position="505"/>
    </location>
</feature>
<dbReference type="GO" id="GO:0006808">
    <property type="term" value="P:regulation of nitrogen utilization"/>
    <property type="evidence" value="ECO:0007669"/>
    <property type="project" value="TreeGrafter"/>
</dbReference>
<dbReference type="PANTHER" id="PTHR28014">
    <property type="entry name" value="NEGATIVE REGULATOR OF RAS-CAMP PATHWAY"/>
    <property type="match status" value="1"/>
</dbReference>
<dbReference type="OrthoDB" id="5054775at2759"/>
<dbReference type="InterPro" id="IPR013860">
    <property type="entry name" value="AreA_GATA"/>
</dbReference>
<sequence>MQVIPPTQINHNNNYETFYKISPNLFTPERLDLFNSIDLYCSLINVSKNLEHGTRLNNISWRIINKALLKDHSINKSKKRDVRPIITTAELFQKYKPQPKSIGNKKEDPQNIIEGFDTSSSSIPTTTTNNETLAKPVMIKKDSLFSATDTNKNNGNIKESHSFFNNDNNNNNKIFFSSEDEYSDWNSISDDDMDYDDDDFYNENDNVIMSTNSNNTTSSRTSSRRSNRNNERIGRSQYRQGTNSNNNNINNKSENRSNKNYRARHNNRYDDEFDEDDDDEEDDQYYRNQWDKLMFTKTENFHTSRPSSMTSSTSNNNNNNHHQHNNNNNNGSMTSPDSAKKSLLTGLFSNENNSSNKPTISNHHIPRSQSSTYSINEEANKSTHNTITPIISPHLSNTNISSHNAPLEVVGKKSQPSNSTTTTQVHSRTSSFNNGISLPKKDRYLHESNAPLTAQMILPTALSTHMFLPNNIHQQRLASKKAAASANITSTTTLRRERTPSEESHSINSNAIVESSDSGGRNQKIGRRRVSMDIPSKNRNSGFLKTRMEISEEEKTVMNRARRTNK</sequence>
<feature type="compositionally biased region" description="Basic and acidic residues" evidence="1">
    <location>
        <begin position="546"/>
        <end position="557"/>
    </location>
</feature>
<gene>
    <name evidence="3" type="ORF">C6P45_002177</name>
</gene>
<dbReference type="EMBL" id="PUHR01000211">
    <property type="protein sequence ID" value="KAG0658474.1"/>
    <property type="molecule type" value="Genomic_DNA"/>
</dbReference>
<evidence type="ECO:0000256" key="1">
    <source>
        <dbReference type="SAM" id="MobiDB-lite"/>
    </source>
</evidence>
<feature type="region of interest" description="Disordered" evidence="1">
    <location>
        <begin position="207"/>
        <end position="282"/>
    </location>
</feature>
<feature type="compositionally biased region" description="Low complexity" evidence="1">
    <location>
        <begin position="243"/>
        <end position="252"/>
    </location>
</feature>
<comment type="caution">
    <text evidence="3">The sequence shown here is derived from an EMBL/GenBank/DDBJ whole genome shotgun (WGS) entry which is preliminary data.</text>
</comment>
<feature type="domain" description="Nitrogen regulatory protein areA GATA-like" evidence="2">
    <location>
        <begin position="46"/>
        <end position="66"/>
    </location>
</feature>
<accession>A0A9P6VYB9</accession>
<feature type="compositionally biased region" description="Low complexity" evidence="1">
    <location>
        <begin position="303"/>
        <end position="330"/>
    </location>
</feature>
<dbReference type="InterPro" id="IPR053043">
    <property type="entry name" value="Ras-cAMP_regulatory"/>
</dbReference>
<evidence type="ECO:0000313" key="3">
    <source>
        <dbReference type="EMBL" id="KAG0658474.1"/>
    </source>
</evidence>
<feature type="region of interest" description="Disordered" evidence="1">
    <location>
        <begin position="409"/>
        <end position="435"/>
    </location>
</feature>
<feature type="region of interest" description="Disordered" evidence="1">
    <location>
        <begin position="481"/>
        <end position="566"/>
    </location>
</feature>
<feature type="region of interest" description="Disordered" evidence="1">
    <location>
        <begin position="98"/>
        <end position="133"/>
    </location>
</feature>
<keyword evidence="4" id="KW-1185">Reference proteome</keyword>
<evidence type="ECO:0000259" key="2">
    <source>
        <dbReference type="Pfam" id="PF08550"/>
    </source>
</evidence>
<dbReference type="Proteomes" id="UP000750334">
    <property type="component" value="Unassembled WGS sequence"/>
</dbReference>
<feature type="compositionally biased region" description="Polar residues" evidence="1">
    <location>
        <begin position="414"/>
        <end position="435"/>
    </location>
</feature>
<name>A0A9P6VYB9_MAUEX</name>
<feature type="compositionally biased region" description="Polar residues" evidence="1">
    <location>
        <begin position="347"/>
        <end position="369"/>
    </location>
</feature>
<feature type="region of interest" description="Disordered" evidence="1">
    <location>
        <begin position="301"/>
        <end position="369"/>
    </location>
</feature>
<reference evidence="3 4" key="1">
    <citation type="submission" date="2020-11" db="EMBL/GenBank/DDBJ databases">
        <title>Kefir isolates.</title>
        <authorList>
            <person name="Marcisauskas S."/>
            <person name="Kim Y."/>
            <person name="Blasche S."/>
        </authorList>
    </citation>
    <scope>NUCLEOTIDE SEQUENCE [LARGE SCALE GENOMIC DNA]</scope>
    <source>
        <strain evidence="3 4">OG2</strain>
    </source>
</reference>
<protein>
    <recommendedName>
        <fullName evidence="2">Nitrogen regulatory protein areA GATA-like domain-containing protein</fullName>
    </recommendedName>
</protein>
<feature type="compositionally biased region" description="Low complexity" evidence="1">
    <location>
        <begin position="118"/>
        <end position="128"/>
    </location>
</feature>
<dbReference type="AlphaFoldDB" id="A0A9P6VYB9"/>
<feature type="region of interest" description="Disordered" evidence="1">
    <location>
        <begin position="150"/>
        <end position="170"/>
    </location>
</feature>
<feature type="compositionally biased region" description="Acidic residues" evidence="1">
    <location>
        <begin position="271"/>
        <end position="282"/>
    </location>
</feature>